<organism evidence="1 2">
    <name type="scientific">Phialocephala subalpina</name>
    <dbReference type="NCBI Taxonomy" id="576137"/>
    <lineage>
        <taxon>Eukaryota</taxon>
        <taxon>Fungi</taxon>
        <taxon>Dikarya</taxon>
        <taxon>Ascomycota</taxon>
        <taxon>Pezizomycotina</taxon>
        <taxon>Leotiomycetes</taxon>
        <taxon>Helotiales</taxon>
        <taxon>Mollisiaceae</taxon>
        <taxon>Phialocephala</taxon>
        <taxon>Phialocephala fortinii species complex</taxon>
    </lineage>
</organism>
<name>A0A1L7WGK4_9HELO</name>
<dbReference type="OrthoDB" id="4436136at2759"/>
<gene>
    <name evidence="1" type="ORF">PAC_01785</name>
</gene>
<keyword evidence="2" id="KW-1185">Reference proteome</keyword>
<evidence type="ECO:0000313" key="1">
    <source>
        <dbReference type="EMBL" id="CZR51908.1"/>
    </source>
</evidence>
<dbReference type="Proteomes" id="UP000184330">
    <property type="component" value="Unassembled WGS sequence"/>
</dbReference>
<evidence type="ECO:0000313" key="2">
    <source>
        <dbReference type="Proteomes" id="UP000184330"/>
    </source>
</evidence>
<sequence>MSVENSTLEERTSSSYPVRTKDELRLKFSQAVAARGLDAGEQQTLETTFEQYAIKDHDQAIPYWSETSLSRFLRQQLPPDLAYHVVDAAPILYRSVLRLASYPYVLDPEPVQLLTVDALLTAVVILCRRPLWPSRDQSVSGFWLDTLERKRRRLLFQSVMNIFTTIQYNTRTDKDDEDLNDALDLLHEDRNSVWNADAPNGFDKALFPAAESLPSSNSSELSGTIPKDEFRSWLRLVLSSRLVPVGDVRWRCELEAVTDSILDCFCESNTGQVEDEISWRAFDKTIMNATPLLHISLANLFEPLIRQPRVASSPFSIPVLSRLFSPFARNKTLPPQELTHPILCQIATFLPIVDVREHVTLSRTEFVEYANERIYPGLMLLSGLGITSQSSDTISHVIYGAFFGALPDTGAPFDRAGQVCIFQLAPVHRVFVAARAPRTPDALDLTFSKEVARRGFKVELVTDKSEMVELIIEDGMKNASFAQWTSHQDEGSDRTLIGENRSEDEDMKLNELFGDFRIEDMKLLGFPRQESL</sequence>
<evidence type="ECO:0008006" key="3">
    <source>
        <dbReference type="Google" id="ProtNLM"/>
    </source>
</evidence>
<protein>
    <recommendedName>
        <fullName evidence="3">TLDc domain-containing protein</fullName>
    </recommendedName>
</protein>
<dbReference type="AlphaFoldDB" id="A0A1L7WGK4"/>
<proteinExistence type="predicted"/>
<accession>A0A1L7WGK4</accession>
<dbReference type="EMBL" id="FJOG01000002">
    <property type="protein sequence ID" value="CZR51908.1"/>
    <property type="molecule type" value="Genomic_DNA"/>
</dbReference>
<reference evidence="1 2" key="1">
    <citation type="submission" date="2016-03" db="EMBL/GenBank/DDBJ databases">
        <authorList>
            <person name="Ploux O."/>
        </authorList>
    </citation>
    <scope>NUCLEOTIDE SEQUENCE [LARGE SCALE GENOMIC DNA]</scope>
    <source>
        <strain evidence="1 2">UAMH 11012</strain>
    </source>
</reference>